<accession>F8L8C9</accession>
<dbReference type="InterPro" id="IPR008978">
    <property type="entry name" value="HSP20-like_chaperone"/>
</dbReference>
<dbReference type="AlphaFoldDB" id="F8L8C9"/>
<keyword evidence="5" id="KW-1185">Reference proteome</keyword>
<dbReference type="InterPro" id="IPR002068">
    <property type="entry name" value="A-crystallin/Hsp20_dom"/>
</dbReference>
<dbReference type="EMBL" id="FR872582">
    <property type="protein sequence ID" value="CCB89052.1"/>
    <property type="molecule type" value="Genomic_DNA"/>
</dbReference>
<dbReference type="eggNOG" id="COG0071">
    <property type="taxonomic scope" value="Bacteria"/>
</dbReference>
<dbReference type="Pfam" id="PF00011">
    <property type="entry name" value="HSP20"/>
    <property type="match status" value="1"/>
</dbReference>
<dbReference type="RefSeq" id="WP_013943519.1">
    <property type="nucleotide sequence ID" value="NC_015713.1"/>
</dbReference>
<evidence type="ECO:0000256" key="2">
    <source>
        <dbReference type="RuleBase" id="RU003616"/>
    </source>
</evidence>
<dbReference type="SUPFAM" id="SSF49764">
    <property type="entry name" value="HSP20-like chaperones"/>
    <property type="match status" value="1"/>
</dbReference>
<sequence>MHRRHDLSKHFWAPFSWDDEGEWDFVATDPSGLSVYEEGDAIYIEASLPGLSSSEIEVYQDHGYIVIEGKRQEETKERKYYRKASRSFCYRLPVPSAAEKDTDPEATYKDGLMKLRFKKGTKKKKPIPIKEEG</sequence>
<dbReference type="STRING" id="331113.SNE_A11750"/>
<evidence type="ECO:0000313" key="4">
    <source>
        <dbReference type="EMBL" id="CCB89052.1"/>
    </source>
</evidence>
<dbReference type="KEGG" id="sng:SNE_A11750"/>
<evidence type="ECO:0000256" key="1">
    <source>
        <dbReference type="PROSITE-ProRule" id="PRU00285"/>
    </source>
</evidence>
<reference evidence="4 5" key="2">
    <citation type="journal article" date="2011" name="Mol. Biol. Evol.">
        <title>Unity in variety--the pan-genome of the Chlamydiae.</title>
        <authorList>
            <person name="Collingro A."/>
            <person name="Tischler P."/>
            <person name="Weinmaier T."/>
            <person name="Penz T."/>
            <person name="Heinz E."/>
            <person name="Brunham R.C."/>
            <person name="Read T.D."/>
            <person name="Bavoil P.M."/>
            <person name="Sachse K."/>
            <person name="Kahane S."/>
            <person name="Friedman M.G."/>
            <person name="Rattei T."/>
            <person name="Myers G.S."/>
            <person name="Horn M."/>
        </authorList>
    </citation>
    <scope>NUCLEOTIDE SEQUENCE [LARGE SCALE GENOMIC DNA]</scope>
    <source>
        <strain evidence="5">ATCC VR-1471 / Z</strain>
    </source>
</reference>
<feature type="domain" description="SHSP" evidence="3">
    <location>
        <begin position="24"/>
        <end position="132"/>
    </location>
</feature>
<evidence type="ECO:0000259" key="3">
    <source>
        <dbReference type="PROSITE" id="PS01031"/>
    </source>
</evidence>
<gene>
    <name evidence="4" type="primary">shsP</name>
    <name evidence="4" type="ordered locus">SNE_A11750</name>
</gene>
<protein>
    <submittedName>
        <fullName evidence="4">Putative small heat shock protein</fullName>
    </submittedName>
</protein>
<evidence type="ECO:0000313" key="5">
    <source>
        <dbReference type="Proteomes" id="UP000000496"/>
    </source>
</evidence>
<dbReference type="CDD" id="cd06464">
    <property type="entry name" value="ACD_sHsps-like"/>
    <property type="match status" value="1"/>
</dbReference>
<dbReference type="OrthoDB" id="21811at2"/>
<name>F8L8C9_SIMNZ</name>
<reference key="1">
    <citation type="journal article" date="2011" name="Mol. Biol. Evol.">
        <title>Unity in variety -- the pan-genome of the Chlamydiae.</title>
        <authorList>
            <person name="Collingro A."/>
            <person name="Tischler P."/>
            <person name="Weinmaier T."/>
            <person name="Penz T."/>
            <person name="Heinz E."/>
            <person name="Brunham R.C."/>
            <person name="Read T.D."/>
            <person name="Bavoil P.M."/>
            <person name="Sachse K."/>
            <person name="Kahane S."/>
            <person name="Friedman M.G."/>
            <person name="Rattei T."/>
            <person name="Myers G.S.A."/>
            <person name="Horn M."/>
        </authorList>
    </citation>
    <scope>NUCLEOTIDE SEQUENCE</scope>
    <source>
        <strain>Z</strain>
    </source>
</reference>
<proteinExistence type="inferred from homology"/>
<comment type="similarity">
    <text evidence="1 2">Belongs to the small heat shock protein (HSP20) family.</text>
</comment>
<dbReference type="PROSITE" id="PS01031">
    <property type="entry name" value="SHSP"/>
    <property type="match status" value="1"/>
</dbReference>
<dbReference type="Gene3D" id="2.60.40.790">
    <property type="match status" value="1"/>
</dbReference>
<organism evidence="4 5">
    <name type="scientific">Simkania negevensis (strain ATCC VR-1471 / DSM 27360 / Z)</name>
    <dbReference type="NCBI Taxonomy" id="331113"/>
    <lineage>
        <taxon>Bacteria</taxon>
        <taxon>Pseudomonadati</taxon>
        <taxon>Chlamydiota</taxon>
        <taxon>Chlamydiia</taxon>
        <taxon>Parachlamydiales</taxon>
        <taxon>Simkaniaceae</taxon>
        <taxon>Simkania</taxon>
    </lineage>
</organism>
<dbReference type="HOGENOM" id="CLU_1905350_0_0_0"/>
<dbReference type="Proteomes" id="UP000000496">
    <property type="component" value="Chromosome gsn.131"/>
</dbReference>
<keyword evidence="4" id="KW-0346">Stress response</keyword>